<comment type="caution">
    <text evidence="1">The sequence shown here is derived from an EMBL/GenBank/DDBJ whole genome shotgun (WGS) entry which is preliminary data.</text>
</comment>
<evidence type="ECO:0000313" key="2">
    <source>
        <dbReference type="Proteomes" id="UP000230094"/>
    </source>
</evidence>
<protein>
    <submittedName>
        <fullName evidence="1">Uncharacterized protein</fullName>
    </submittedName>
</protein>
<accession>A0A2H0TC26</accession>
<organism evidence="1 2">
    <name type="scientific">Candidatus Nomurabacteria bacterium CG10_big_fil_rev_8_21_14_0_10_35_16</name>
    <dbReference type="NCBI Taxonomy" id="1974731"/>
    <lineage>
        <taxon>Bacteria</taxon>
        <taxon>Candidatus Nomuraibacteriota</taxon>
    </lineage>
</organism>
<reference evidence="2" key="1">
    <citation type="submission" date="2017-09" db="EMBL/GenBank/DDBJ databases">
        <title>Depth-based differentiation of microbial function through sediment-hosted aquifers and enrichment of novel symbionts in the deep terrestrial subsurface.</title>
        <authorList>
            <person name="Probst A.J."/>
            <person name="Ladd B."/>
            <person name="Jarett J.K."/>
            <person name="Geller-Mcgrath D.E."/>
            <person name="Sieber C.M.K."/>
            <person name="Emerson J.B."/>
            <person name="Anantharaman K."/>
            <person name="Thomas B.C."/>
            <person name="Malmstrom R."/>
            <person name="Stieglmeier M."/>
            <person name="Klingl A."/>
            <person name="Woyke T."/>
            <person name="Ryan C.M."/>
            <person name="Banfield J.F."/>
        </authorList>
    </citation>
    <scope>NUCLEOTIDE SEQUENCE [LARGE SCALE GENOMIC DNA]</scope>
</reference>
<dbReference type="Proteomes" id="UP000230094">
    <property type="component" value="Unassembled WGS sequence"/>
</dbReference>
<evidence type="ECO:0000313" key="1">
    <source>
        <dbReference type="EMBL" id="PIR68552.1"/>
    </source>
</evidence>
<gene>
    <name evidence="1" type="ORF">COU49_00730</name>
</gene>
<name>A0A2H0TC26_9BACT</name>
<sequence length="60" mass="6767">MMFRPEGTNLMADIYIAKINANITAGDTELAKSNLGYIWDYEVSDDRRATLTNLRTQLGL</sequence>
<proteinExistence type="predicted"/>
<dbReference type="EMBL" id="PFCQ01000003">
    <property type="protein sequence ID" value="PIR68552.1"/>
    <property type="molecule type" value="Genomic_DNA"/>
</dbReference>
<dbReference type="AlphaFoldDB" id="A0A2H0TC26"/>